<keyword evidence="1" id="KW-0472">Membrane</keyword>
<feature type="transmembrane region" description="Helical" evidence="1">
    <location>
        <begin position="248"/>
        <end position="267"/>
    </location>
</feature>
<evidence type="ECO:0000313" key="2">
    <source>
        <dbReference type="EMBL" id="RLE49662.1"/>
    </source>
</evidence>
<organism evidence="2 3">
    <name type="scientific">Thermoproteota archaeon</name>
    <dbReference type="NCBI Taxonomy" id="2056631"/>
    <lineage>
        <taxon>Archaea</taxon>
        <taxon>Thermoproteota</taxon>
    </lineage>
</organism>
<dbReference type="EMBL" id="QMQV01000027">
    <property type="protein sequence ID" value="RLE49662.1"/>
    <property type="molecule type" value="Genomic_DNA"/>
</dbReference>
<evidence type="ECO:0000256" key="1">
    <source>
        <dbReference type="SAM" id="Phobius"/>
    </source>
</evidence>
<proteinExistence type="predicted"/>
<keyword evidence="1" id="KW-0812">Transmembrane</keyword>
<accession>A0A497ERI6</accession>
<name>A0A497ERI6_9CREN</name>
<protein>
    <submittedName>
        <fullName evidence="2">Uncharacterized protein</fullName>
    </submittedName>
</protein>
<evidence type="ECO:0000313" key="3">
    <source>
        <dbReference type="Proteomes" id="UP000278475"/>
    </source>
</evidence>
<comment type="caution">
    <text evidence="2">The sequence shown here is derived from an EMBL/GenBank/DDBJ whole genome shotgun (WGS) entry which is preliminary data.</text>
</comment>
<keyword evidence="1" id="KW-1133">Transmembrane helix</keyword>
<reference evidence="2 3" key="1">
    <citation type="submission" date="2018-06" db="EMBL/GenBank/DDBJ databases">
        <title>Extensive metabolic versatility and redundancy in microbially diverse, dynamic hydrothermal sediments.</title>
        <authorList>
            <person name="Dombrowski N."/>
            <person name="Teske A."/>
            <person name="Baker B.J."/>
        </authorList>
    </citation>
    <scope>NUCLEOTIDE SEQUENCE [LARGE SCALE GENOMIC DNA]</scope>
    <source>
        <strain evidence="2">B66_G16</strain>
    </source>
</reference>
<gene>
    <name evidence="2" type="ORF">DRJ31_04125</name>
</gene>
<sequence length="317" mass="34992">MLRKHLTLFSALLLVALMSAAASPASAQQGWISNVVIKDFATGLEISASQPLVAGSTYNITFTIVVPYTANIMLSATTELERVGPQYWYVIEDAAGMINYSIWNPSENELRFSAKQGVLTVMLMGKVPSDACVISYPQLDLVLHKKRDITVVKLSIVEGSVIDWIKHMVVDSEILSFEEALSQKKQVLESVKDVAVEEYYTLANSIVSLAESFAEKGDIQLANTLLGLVPSSSEEVPLKPIKPLHEVAMPYIAVALAAAFVGMVYLWRRSGFQLDYVKSITREQVRNLEALLVRASRVDRALASELEAVKKRLEEVE</sequence>
<dbReference type="AlphaFoldDB" id="A0A497ERI6"/>
<dbReference type="Proteomes" id="UP000278475">
    <property type="component" value="Unassembled WGS sequence"/>
</dbReference>